<dbReference type="OrthoDB" id="280947at2"/>
<feature type="signal peptide" evidence="1">
    <location>
        <begin position="1"/>
        <end position="36"/>
    </location>
</feature>
<dbReference type="AlphaFoldDB" id="A0A5C6FBS4"/>
<keyword evidence="1" id="KW-0732">Signal</keyword>
<evidence type="ECO:0000313" key="2">
    <source>
        <dbReference type="EMBL" id="TWU58030.1"/>
    </source>
</evidence>
<comment type="caution">
    <text evidence="2">The sequence shown here is derived from an EMBL/GenBank/DDBJ whole genome shotgun (WGS) entry which is preliminary data.</text>
</comment>
<reference evidence="2 3" key="1">
    <citation type="submission" date="2019-02" db="EMBL/GenBank/DDBJ databases">
        <title>Deep-cultivation of Planctomycetes and their phenomic and genomic characterization uncovers novel biology.</title>
        <authorList>
            <person name="Wiegand S."/>
            <person name="Jogler M."/>
            <person name="Boedeker C."/>
            <person name="Pinto D."/>
            <person name="Vollmers J."/>
            <person name="Rivas-Marin E."/>
            <person name="Kohn T."/>
            <person name="Peeters S.H."/>
            <person name="Heuer A."/>
            <person name="Rast P."/>
            <person name="Oberbeckmann S."/>
            <person name="Bunk B."/>
            <person name="Jeske O."/>
            <person name="Meyerdierks A."/>
            <person name="Storesund J.E."/>
            <person name="Kallscheuer N."/>
            <person name="Luecker S."/>
            <person name="Lage O.M."/>
            <person name="Pohl T."/>
            <person name="Merkel B.J."/>
            <person name="Hornburger P."/>
            <person name="Mueller R.-W."/>
            <person name="Bruemmer F."/>
            <person name="Labrenz M."/>
            <person name="Spormann A.M."/>
            <person name="Op Den Camp H."/>
            <person name="Overmann J."/>
            <person name="Amann R."/>
            <person name="Jetten M.S.M."/>
            <person name="Mascher T."/>
            <person name="Medema M.H."/>
            <person name="Devos D.P."/>
            <person name="Kaster A.-K."/>
            <person name="Ovreas L."/>
            <person name="Rohde M."/>
            <person name="Galperin M.Y."/>
            <person name="Jogler C."/>
        </authorList>
    </citation>
    <scope>NUCLEOTIDE SEQUENCE [LARGE SCALE GENOMIC DNA]</scope>
    <source>
        <strain evidence="2 3">Poly59</strain>
    </source>
</reference>
<organism evidence="2 3">
    <name type="scientific">Rubripirellula reticaptiva</name>
    <dbReference type="NCBI Taxonomy" id="2528013"/>
    <lineage>
        <taxon>Bacteria</taxon>
        <taxon>Pseudomonadati</taxon>
        <taxon>Planctomycetota</taxon>
        <taxon>Planctomycetia</taxon>
        <taxon>Pirellulales</taxon>
        <taxon>Pirellulaceae</taxon>
        <taxon>Rubripirellula</taxon>
    </lineage>
</organism>
<feature type="chain" id="PRO_5022827267" description="Secreted protein" evidence="1">
    <location>
        <begin position="37"/>
        <end position="507"/>
    </location>
</feature>
<dbReference type="RefSeq" id="WP_146532824.1">
    <property type="nucleotide sequence ID" value="NZ_SJPX01000001.1"/>
</dbReference>
<evidence type="ECO:0008006" key="4">
    <source>
        <dbReference type="Google" id="ProtNLM"/>
    </source>
</evidence>
<sequence precursor="true">MLSQANQNSSDRRRFLVAAAAIAVGALSATGSDAFAASPGAGKSAGSVMLRPHGNQNLFRVRVELEVEGNVNLPKNALISRKSELQLPIVTAASLDYEEQLRRKSSSDPTVAMANRFYHVAKSQGSLNEVEQSYTLRDSVRETIIRRDVTPELMYSVDDYFDREELDLLRLPVSSLGVDELLPTTAVSVGSTYSPSNDAVASALCLSSVEATEVVAEVVEITASEAKIHFKGNVEGSYEGVPTTVRTVGKLTFDRRIGACTWLAMAVHETREIGKAEPGFDVSATVKMLRKPMPKPVALTASAQKLNPGNQIPVERLYVDLTSREVGLGVLMDRRWRMMADVPGAAMMRMIDNDRSIAQCDFRPLATLPAGSQWTLEAFEQDIKKTLGEQLSDIVSAEERVSETGLRVLRVTASGAVEDVPIQWILMHFSDDSGRRLLATFTMEAKNASTFAGSDHQLGGSLRLIERKKPVAEAISARSSNDGETRIARLNKSNESPKPQVQSASDL</sequence>
<evidence type="ECO:0000256" key="1">
    <source>
        <dbReference type="SAM" id="SignalP"/>
    </source>
</evidence>
<accession>A0A5C6FBS4</accession>
<dbReference type="PROSITE" id="PS51318">
    <property type="entry name" value="TAT"/>
    <property type="match status" value="1"/>
</dbReference>
<dbReference type="InterPro" id="IPR006311">
    <property type="entry name" value="TAT_signal"/>
</dbReference>
<evidence type="ECO:0000313" key="3">
    <source>
        <dbReference type="Proteomes" id="UP000317977"/>
    </source>
</evidence>
<proteinExistence type="predicted"/>
<dbReference type="Proteomes" id="UP000317977">
    <property type="component" value="Unassembled WGS sequence"/>
</dbReference>
<name>A0A5C6FBS4_9BACT</name>
<gene>
    <name evidence="2" type="ORF">Poly59_09390</name>
</gene>
<keyword evidence="3" id="KW-1185">Reference proteome</keyword>
<dbReference type="EMBL" id="SJPX01000001">
    <property type="protein sequence ID" value="TWU58030.1"/>
    <property type="molecule type" value="Genomic_DNA"/>
</dbReference>
<protein>
    <recommendedName>
        <fullName evidence="4">Secreted protein</fullName>
    </recommendedName>
</protein>